<dbReference type="GO" id="GO:0042562">
    <property type="term" value="F:hormone binding"/>
    <property type="evidence" value="ECO:0007669"/>
    <property type="project" value="TreeGrafter"/>
</dbReference>
<keyword evidence="7" id="KW-0472">Membrane</keyword>
<keyword evidence="13" id="KW-0449">Lipoprotein</keyword>
<proteinExistence type="predicted"/>
<feature type="non-terminal residue" evidence="13">
    <location>
        <position position="364"/>
    </location>
</feature>
<keyword evidence="4" id="KW-0812">Transmembrane</keyword>
<protein>
    <submittedName>
        <fullName evidence="13">Low-density lipoprotein receptor-related protein 4</fullName>
    </submittedName>
</protein>
<sequence length="364" mass="40230">SVADENLFRCPNTSLFISESWRCDRIPDCPHGHDEILNCDRYDDCDRFGMVNCSSGGCVKASVVCDGSHDCPGGSDEVCPKRECDLTKEFECHHTAVGLECLPTDWLCDGDIDCFDATHSDEVNCISVCEETEFPCVTGGQCVPNQAQCDGTHDCQDGSDEYSCDRNTVPIPCHSGFFQCHNGECVGDSQLCDGGRDCEDGTDEHPMWCNESGSGSGTVCTGDSHGCEHYCNDTSHAYHCSCYPGYVLGDDRKCCLDINECEDRSKCSQLCCNKPGSYECRCVDGFHLQKDGSCKPTGPRGYLLLLDKVSVSSIQYGTHSARKVVRDLAQAFAFDYHFRLKRLYWSESDLSRSRHKVCTSRQSC</sequence>
<dbReference type="InterPro" id="IPR018097">
    <property type="entry name" value="EGF_Ca-bd_CS"/>
</dbReference>
<dbReference type="Gene3D" id="4.10.400.10">
    <property type="entry name" value="Low-density Lipoprotein Receptor"/>
    <property type="match status" value="5"/>
</dbReference>
<dbReference type="InterPro" id="IPR036055">
    <property type="entry name" value="LDL_receptor-like_sf"/>
</dbReference>
<evidence type="ECO:0000313" key="13">
    <source>
        <dbReference type="EMBL" id="CAI8055646.1"/>
    </source>
</evidence>
<comment type="caution">
    <text evidence="13">The sequence shown here is derived from an EMBL/GenBank/DDBJ whole genome shotgun (WGS) entry which is preliminary data.</text>
</comment>
<dbReference type="CDD" id="cd00112">
    <property type="entry name" value="LDLa"/>
    <property type="match status" value="2"/>
</dbReference>
<evidence type="ECO:0000256" key="10">
    <source>
        <dbReference type="ARBA" id="ARBA00023180"/>
    </source>
</evidence>
<name>A0AA35XK55_GEOBA</name>
<dbReference type="SMART" id="SM00192">
    <property type="entry name" value="LDLa"/>
    <property type="match status" value="5"/>
</dbReference>
<evidence type="ECO:0000256" key="11">
    <source>
        <dbReference type="PROSITE-ProRule" id="PRU00124"/>
    </source>
</evidence>
<dbReference type="GO" id="GO:0005509">
    <property type="term" value="F:calcium ion binding"/>
    <property type="evidence" value="ECO:0007669"/>
    <property type="project" value="InterPro"/>
</dbReference>
<dbReference type="Proteomes" id="UP001174909">
    <property type="component" value="Unassembled WGS sequence"/>
</dbReference>
<organism evidence="13 14">
    <name type="scientific">Geodia barretti</name>
    <name type="common">Barrett's horny sponge</name>
    <dbReference type="NCBI Taxonomy" id="519541"/>
    <lineage>
        <taxon>Eukaryota</taxon>
        <taxon>Metazoa</taxon>
        <taxon>Porifera</taxon>
        <taxon>Demospongiae</taxon>
        <taxon>Heteroscleromorpha</taxon>
        <taxon>Tetractinellida</taxon>
        <taxon>Astrophorina</taxon>
        <taxon>Geodiidae</taxon>
        <taxon>Geodia</taxon>
    </lineage>
</organism>
<feature type="disulfide bond" evidence="11">
    <location>
        <begin position="53"/>
        <end position="71"/>
    </location>
</feature>
<evidence type="ECO:0000259" key="12">
    <source>
        <dbReference type="SMART" id="SM00179"/>
    </source>
</evidence>
<dbReference type="PANTHER" id="PTHR22722:SF14">
    <property type="entry name" value="MEGALIN, ISOFORM A"/>
    <property type="match status" value="1"/>
</dbReference>
<dbReference type="PANTHER" id="PTHR22722">
    <property type="entry name" value="LOW-DENSITY LIPOPROTEIN RECEPTOR-RELATED PROTEIN 2-RELATED"/>
    <property type="match status" value="1"/>
</dbReference>
<evidence type="ECO:0000256" key="6">
    <source>
        <dbReference type="ARBA" id="ARBA00022989"/>
    </source>
</evidence>
<evidence type="ECO:0000256" key="8">
    <source>
        <dbReference type="ARBA" id="ARBA00023157"/>
    </source>
</evidence>
<gene>
    <name evidence="13" type="ORF">GBAR_LOCUS30360</name>
</gene>
<evidence type="ECO:0000256" key="2">
    <source>
        <dbReference type="ARBA" id="ARBA00022536"/>
    </source>
</evidence>
<feature type="disulfide bond" evidence="11">
    <location>
        <begin position="149"/>
        <end position="164"/>
    </location>
</feature>
<keyword evidence="3" id="KW-0254">Endocytosis</keyword>
<dbReference type="InterPro" id="IPR026823">
    <property type="entry name" value="cEGF"/>
</dbReference>
<dbReference type="SMART" id="SM00179">
    <property type="entry name" value="EGF_CA"/>
    <property type="match status" value="1"/>
</dbReference>
<evidence type="ECO:0000256" key="3">
    <source>
        <dbReference type="ARBA" id="ARBA00022583"/>
    </source>
</evidence>
<dbReference type="PROSITE" id="PS01209">
    <property type="entry name" value="LDLRA_1"/>
    <property type="match status" value="2"/>
</dbReference>
<dbReference type="EMBL" id="CASHTH010004292">
    <property type="protein sequence ID" value="CAI8055646.1"/>
    <property type="molecule type" value="Genomic_DNA"/>
</dbReference>
<dbReference type="Gene3D" id="2.10.25.10">
    <property type="entry name" value="Laminin"/>
    <property type="match status" value="2"/>
</dbReference>
<keyword evidence="5" id="KW-0677">Repeat</keyword>
<dbReference type="InterPro" id="IPR051221">
    <property type="entry name" value="LDLR-related"/>
</dbReference>
<feature type="disulfide bond" evidence="11">
    <location>
        <begin position="180"/>
        <end position="198"/>
    </location>
</feature>
<evidence type="ECO:0000256" key="5">
    <source>
        <dbReference type="ARBA" id="ARBA00022737"/>
    </source>
</evidence>
<dbReference type="FunFam" id="2.10.25.10:FF:000009">
    <property type="entry name" value="Low-density lipoprotein receptor isoform 1"/>
    <property type="match status" value="1"/>
</dbReference>
<dbReference type="Pfam" id="PF12662">
    <property type="entry name" value="cEGF"/>
    <property type="match status" value="1"/>
</dbReference>
<dbReference type="GO" id="GO:0006898">
    <property type="term" value="P:receptor-mediated endocytosis"/>
    <property type="evidence" value="ECO:0007669"/>
    <property type="project" value="TreeGrafter"/>
</dbReference>
<feature type="disulfide bond" evidence="11">
    <location>
        <begin position="173"/>
        <end position="185"/>
    </location>
</feature>
<evidence type="ECO:0000256" key="1">
    <source>
        <dbReference type="ARBA" id="ARBA00004479"/>
    </source>
</evidence>
<dbReference type="GO" id="GO:0016324">
    <property type="term" value="C:apical plasma membrane"/>
    <property type="evidence" value="ECO:0007669"/>
    <property type="project" value="TreeGrafter"/>
</dbReference>
<comment type="subcellular location">
    <subcellularLocation>
        <location evidence="1">Membrane</location>
        <topology evidence="1">Single-pass type I membrane protein</topology>
    </subcellularLocation>
</comment>
<dbReference type="InterPro" id="IPR002172">
    <property type="entry name" value="LDrepeatLR_classA_rpt"/>
</dbReference>
<keyword evidence="10" id="KW-0325">Glycoprotein</keyword>
<comment type="caution">
    <text evidence="11">Lacks conserved residue(s) required for the propagation of feature annotation.</text>
</comment>
<dbReference type="PRINTS" id="PR00261">
    <property type="entry name" value="LDLRECEPTOR"/>
</dbReference>
<dbReference type="GO" id="GO:0043235">
    <property type="term" value="C:receptor complex"/>
    <property type="evidence" value="ECO:0007669"/>
    <property type="project" value="TreeGrafter"/>
</dbReference>
<keyword evidence="14" id="KW-1185">Reference proteome</keyword>
<dbReference type="PROSITE" id="PS01187">
    <property type="entry name" value="EGF_CA"/>
    <property type="match status" value="1"/>
</dbReference>
<keyword evidence="2" id="KW-0245">EGF-like domain</keyword>
<evidence type="ECO:0000256" key="7">
    <source>
        <dbReference type="ARBA" id="ARBA00023136"/>
    </source>
</evidence>
<dbReference type="AlphaFoldDB" id="A0AA35XK55"/>
<keyword evidence="6" id="KW-1133">Transmembrane helix</keyword>
<keyword evidence="9 13" id="KW-0675">Receptor</keyword>
<dbReference type="PROSITE" id="PS50068">
    <property type="entry name" value="LDLRA_2"/>
    <property type="match status" value="4"/>
</dbReference>
<dbReference type="SUPFAM" id="SSF57196">
    <property type="entry name" value="EGF/Laminin"/>
    <property type="match status" value="2"/>
</dbReference>
<dbReference type="SUPFAM" id="SSF57424">
    <property type="entry name" value="LDL receptor-like module"/>
    <property type="match status" value="5"/>
</dbReference>
<feature type="domain" description="EGF-like calcium-binding" evidence="12">
    <location>
        <begin position="257"/>
        <end position="295"/>
    </location>
</feature>
<evidence type="ECO:0000313" key="14">
    <source>
        <dbReference type="Proteomes" id="UP001174909"/>
    </source>
</evidence>
<dbReference type="InterPro" id="IPR001881">
    <property type="entry name" value="EGF-like_Ca-bd_dom"/>
</dbReference>
<accession>A0AA35XK55</accession>
<dbReference type="Pfam" id="PF00057">
    <property type="entry name" value="Ldl_recept_a"/>
    <property type="match status" value="5"/>
</dbReference>
<evidence type="ECO:0000256" key="9">
    <source>
        <dbReference type="ARBA" id="ARBA00023170"/>
    </source>
</evidence>
<reference evidence="13" key="1">
    <citation type="submission" date="2023-03" db="EMBL/GenBank/DDBJ databases">
        <authorList>
            <person name="Steffen K."/>
            <person name="Cardenas P."/>
        </authorList>
    </citation>
    <scope>NUCLEOTIDE SEQUENCE</scope>
</reference>
<evidence type="ECO:0000256" key="4">
    <source>
        <dbReference type="ARBA" id="ARBA00022692"/>
    </source>
</evidence>
<dbReference type="InterPro" id="IPR023415">
    <property type="entry name" value="LDLR_class-A_CS"/>
</dbReference>
<keyword evidence="8 11" id="KW-1015">Disulfide bond</keyword>